<dbReference type="eggNOG" id="KOG0987">
    <property type="taxonomic scope" value="Eukaryota"/>
</dbReference>
<feature type="transmembrane region" description="Helical" evidence="1">
    <location>
        <begin position="12"/>
        <end position="34"/>
    </location>
</feature>
<organism evidence="2">
    <name type="scientific">Rhizophagus irregularis (strain DAOM 181602 / DAOM 197198 / MUCL 43194)</name>
    <name type="common">Arbuscular mycorrhizal fungus</name>
    <name type="synonym">Glomus intraradices</name>
    <dbReference type="NCBI Taxonomy" id="747089"/>
    <lineage>
        <taxon>Eukaryota</taxon>
        <taxon>Fungi</taxon>
        <taxon>Fungi incertae sedis</taxon>
        <taxon>Mucoromycota</taxon>
        <taxon>Glomeromycotina</taxon>
        <taxon>Glomeromycetes</taxon>
        <taxon>Glomerales</taxon>
        <taxon>Glomeraceae</taxon>
        <taxon>Rhizophagus</taxon>
    </lineage>
</organism>
<feature type="non-terminal residue" evidence="2">
    <location>
        <position position="1"/>
    </location>
</feature>
<keyword evidence="1" id="KW-0472">Membrane</keyword>
<gene>
    <name evidence="2" type="ORF">GLOINDRAFT_73432</name>
</gene>
<keyword evidence="1" id="KW-1133">Transmembrane helix</keyword>
<evidence type="ECO:0000313" key="2">
    <source>
        <dbReference type="EMBL" id="ESA23434.1"/>
    </source>
</evidence>
<evidence type="ECO:0008006" key="3">
    <source>
        <dbReference type="Google" id="ProtNLM"/>
    </source>
</evidence>
<protein>
    <recommendedName>
        <fullName evidence="3">ATP-dependent DNA helicase</fullName>
    </recommendedName>
</protein>
<accession>U9USN2</accession>
<feature type="transmembrane region" description="Helical" evidence="1">
    <location>
        <begin position="46"/>
        <end position="66"/>
    </location>
</feature>
<evidence type="ECO:0000256" key="1">
    <source>
        <dbReference type="SAM" id="Phobius"/>
    </source>
</evidence>
<sequence length="94" mass="11233">FVMTINKSYGQTLNWVGLYLSTPVFFRGQFYVACSRVVSRKNLKFLLLYDMAKMLHVMLCILKSFNRNCLDYFIMLFICYLFVQIAHVKHKKLF</sequence>
<dbReference type="HOGENOM" id="CLU_2392027_0_0_1"/>
<keyword evidence="1" id="KW-0812">Transmembrane</keyword>
<name>U9USN2_RHIID</name>
<reference evidence="2" key="1">
    <citation type="submission" date="2013-07" db="EMBL/GenBank/DDBJ databases">
        <title>The genome of an arbuscular mycorrhizal fungus provides insights into the evolution of the oldest plant symbiosis.</title>
        <authorList>
            <consortium name="DOE Joint Genome Institute"/>
            <person name="Tisserant E."/>
            <person name="Malbreil M."/>
            <person name="Kuo A."/>
            <person name="Kohler A."/>
            <person name="Symeonidi A."/>
            <person name="Balestrini R."/>
            <person name="Charron P."/>
            <person name="Duensing N."/>
            <person name="Frei-dit-Frey N."/>
            <person name="Gianinazzi-Pearson V."/>
            <person name="Gilbert B."/>
            <person name="Handa Y."/>
            <person name="Hijri M."/>
            <person name="Kaul R."/>
            <person name="Kawaguchi M."/>
            <person name="Krajinski F."/>
            <person name="Lammers P."/>
            <person name="Lapierre D."/>
            <person name="Masclaux F.G."/>
            <person name="Murat C."/>
            <person name="Morin E."/>
            <person name="Ndikumana S."/>
            <person name="Pagni M."/>
            <person name="Petitpierre D."/>
            <person name="Requena N."/>
            <person name="Rosikiewicz P."/>
            <person name="Riley R."/>
            <person name="Saito K."/>
            <person name="San Clemente H."/>
            <person name="Shapiro H."/>
            <person name="van Tuinen D."/>
            <person name="Becard G."/>
            <person name="Bonfante P."/>
            <person name="Paszkowski U."/>
            <person name="Shachar-Hill Y."/>
            <person name="Young J.P."/>
            <person name="Sanders I.R."/>
            <person name="Henrissat B."/>
            <person name="Rensing S.A."/>
            <person name="Grigoriev I.V."/>
            <person name="Corradi N."/>
            <person name="Roux C."/>
            <person name="Martin F."/>
        </authorList>
    </citation>
    <scope>NUCLEOTIDE SEQUENCE</scope>
    <source>
        <strain evidence="2">DAOM 197198</strain>
    </source>
</reference>
<dbReference type="InterPro" id="IPR027417">
    <property type="entry name" value="P-loop_NTPase"/>
</dbReference>
<proteinExistence type="predicted"/>
<feature type="transmembrane region" description="Helical" evidence="1">
    <location>
        <begin position="72"/>
        <end position="88"/>
    </location>
</feature>
<dbReference type="AlphaFoldDB" id="U9USN2"/>
<dbReference type="SUPFAM" id="SSF52540">
    <property type="entry name" value="P-loop containing nucleoside triphosphate hydrolases"/>
    <property type="match status" value="1"/>
</dbReference>
<dbReference type="EMBL" id="KI274781">
    <property type="protein sequence ID" value="ESA23434.1"/>
    <property type="molecule type" value="Genomic_DNA"/>
</dbReference>